<dbReference type="InterPro" id="IPR036412">
    <property type="entry name" value="HAD-like_sf"/>
</dbReference>
<dbReference type="FunFam" id="3.40.50.1000:FF:000007">
    <property type="entry name" value="Calcium-transporting ATPase"/>
    <property type="match status" value="1"/>
</dbReference>
<comment type="caution">
    <text evidence="18">Lacks conserved residue(s) required for the propagation of feature annotation.</text>
</comment>
<feature type="transmembrane region" description="Helical" evidence="18">
    <location>
        <begin position="126"/>
        <end position="144"/>
    </location>
</feature>
<dbReference type="InterPro" id="IPR008250">
    <property type="entry name" value="ATPase_P-typ_transduc_dom_A_sf"/>
</dbReference>
<keyword evidence="12" id="KW-0460">Magnesium</keyword>
<keyword evidence="14" id="KW-1278">Translocase</keyword>
<dbReference type="GO" id="GO:0005886">
    <property type="term" value="C:plasma membrane"/>
    <property type="evidence" value="ECO:0007669"/>
    <property type="project" value="UniProtKB-SubCell"/>
</dbReference>
<dbReference type="InterPro" id="IPR006408">
    <property type="entry name" value="P-type_ATPase_IIB"/>
</dbReference>
<comment type="caution">
    <text evidence="21">The sequence shown here is derived from an EMBL/GenBank/DDBJ whole genome shotgun (WGS) entry which is preliminary data.</text>
</comment>
<sequence>MSGKAAYECTVEELRLLMDYRGTEARDKIVQDYGDMKELCRRLKTSPTHGLSDPSDIERRRQIFGANYIPPQKPKAFLQLVWEALQDITLIILVAAAIISLGLSFYSPPHDSELGGDDSEQQASWIEGLAILVSVVVVVLVTAGNDYTKERQFRGLQQKIEHEHKFSVIRNGEQTQIFVTDLVVGDICMVKYGDLIPTDGIIIQSNDLKVDESSLTGESDFIKKSVDTDPFLLSGTHVMEGSGKVVVTAVGLNSQTGIIMTLLGAAKSVEEEEMKKRKKQDNSKVPGDGVVITDGETHHHAQANLKPDKKRDEQQQQQQQQQSQQQSYTKKERSVLQAKLTRLAIQIGYGGSFIAALTVIILILRFCIEEYGIKARPISVLDVQYFVKFIIIGVTVLVVAVPEGLPLAVTLALAYSVKKMMKDNNLVRHLDACETMGNATAICSDKTGTLTTNRMTVVRSYIGKSLYKEIPKWDQLNENIRSLMLTCISVNSSYASQVVPGEKGQLPKQLGNKTECGLLGFVMAMGQSYQRVRDEVPEDRLVKVYTFNSVRKSMSTVIEKNDTQGGYRLFSKGASEILLGKCKFILGADGTAQVFRQQDKDEMVRRVIEPMACDGLRTICLAYKDFVASSPENNQIQYRGQIDWDDENAVVKDLTCIAIVGIQDPVRPEVPDAIRKCQRAGITVRMVTGDNVNTARSIAMQCGIIEPGSDFLILEGREFNARIRDQNGEIRQELLDQVWPRLRVLARSSPTDKYTLVKGMIDSTYSANREVVAVTGDGTNDGPALKKADVGFAMGIAGTDVAKEASDIILTDDNFTSIVKAVMWGRNVYDSIAKFLQFQLTVNVVAVVVAFIGACAIEDSPLKAVQMLWVNLIMDTFAALALATEVPTEELLRRKPYGRTKALISRTMMKNIIGHSLYQLVVIFTLVFVGERIFDIDNGRYAKLHAPPTQHFTIVFNTFVMLTLFNEINARKIHGQRNIFEGLLRNPIYYCILGGTFICQIFIVQFGGFFFSTAALTADQWLWCIFLGLGDLLWGQVVTSIPSKKLPKKLTAFSEGTEIPIIFENPKGEGDEDDMDNRSGQILWLRGLTRLQTQLRVVKAFKSTMEDLDDQRSMVSGQSCLSLRSLRSHSYRPFYEFRCNPYENFSRNSFTSLREARTFGDSKFLLSDIPEVVDAQSNCGYKIANVNMMLKPPKDGIGKSASFDLRSGYVRHVIGGQLTEHLIPVPLSKTPTDQAIRVVNAFRMGMERREPSLCGPSVQRLREISRQLQLQQAQERSHRASTLLSSMPASLMAGGNRSSPSSPTSDPSTDMPSVRIKPASARNSEATHPKTSTSAV</sequence>
<dbReference type="SUPFAM" id="SSF81653">
    <property type="entry name" value="Calcium ATPase, transduction domain A"/>
    <property type="match status" value="1"/>
</dbReference>
<dbReference type="Gene3D" id="1.20.1110.10">
    <property type="entry name" value="Calcium-transporting ATPase, transmembrane domain"/>
    <property type="match status" value="2"/>
</dbReference>
<dbReference type="InterPro" id="IPR004014">
    <property type="entry name" value="ATPase_P-typ_cation-transptr_N"/>
</dbReference>
<feature type="transmembrane region" description="Helical" evidence="18">
    <location>
        <begin position="386"/>
        <end position="415"/>
    </location>
</feature>
<dbReference type="EC" id="7.2.2.10" evidence="18"/>
<keyword evidence="16 18" id="KW-0406">Ion transport</keyword>
<dbReference type="SUPFAM" id="SSF81660">
    <property type="entry name" value="Metal cation-transporting ATPase, ATP-binding domain N"/>
    <property type="match status" value="1"/>
</dbReference>
<dbReference type="InterPro" id="IPR022141">
    <property type="entry name" value="ATP_Ca_trans_C"/>
</dbReference>
<accession>A0A0V1MGB6</accession>
<comment type="function">
    <text evidence="18">Catalyzes the hydrolysis of ATP coupled with the transport of calcium.</text>
</comment>
<feature type="transmembrane region" description="Helical" evidence="18">
    <location>
        <begin position="908"/>
        <end position="929"/>
    </location>
</feature>
<dbReference type="EMBL" id="JYDO01000110">
    <property type="protein sequence ID" value="KRZ70652.1"/>
    <property type="molecule type" value="Genomic_DNA"/>
</dbReference>
<keyword evidence="8" id="KW-0479">Metal-binding</keyword>
<evidence type="ECO:0000256" key="8">
    <source>
        <dbReference type="ARBA" id="ARBA00022723"/>
    </source>
</evidence>
<dbReference type="GO" id="GO:0016887">
    <property type="term" value="F:ATP hydrolysis activity"/>
    <property type="evidence" value="ECO:0007669"/>
    <property type="project" value="InterPro"/>
</dbReference>
<dbReference type="InterPro" id="IPR023298">
    <property type="entry name" value="ATPase_P-typ_TM_dom_sf"/>
</dbReference>
<evidence type="ECO:0000313" key="21">
    <source>
        <dbReference type="EMBL" id="KRZ70652.1"/>
    </source>
</evidence>
<evidence type="ECO:0000256" key="1">
    <source>
        <dbReference type="ARBA" id="ARBA00004651"/>
    </source>
</evidence>
<feature type="compositionally biased region" description="Low complexity" evidence="19">
    <location>
        <begin position="315"/>
        <end position="327"/>
    </location>
</feature>
<keyword evidence="5" id="KW-0597">Phosphoprotein</keyword>
<dbReference type="SMART" id="SM00831">
    <property type="entry name" value="Cation_ATPase_N"/>
    <property type="match status" value="1"/>
</dbReference>
<dbReference type="FunFam" id="3.40.1110.10:FF:000060">
    <property type="entry name" value="Calcium-transporting ATPase"/>
    <property type="match status" value="1"/>
</dbReference>
<evidence type="ECO:0000256" key="10">
    <source>
        <dbReference type="ARBA" id="ARBA00022837"/>
    </source>
</evidence>
<dbReference type="Pfam" id="PF13246">
    <property type="entry name" value="Cation_ATPase"/>
    <property type="match status" value="1"/>
</dbReference>
<feature type="transmembrane region" description="Helical" evidence="18">
    <location>
        <begin position="866"/>
        <end position="887"/>
    </location>
</feature>
<feature type="region of interest" description="Disordered" evidence="19">
    <location>
        <begin position="1289"/>
        <end position="1336"/>
    </location>
</feature>
<dbReference type="PANTHER" id="PTHR24093:SF369">
    <property type="entry name" value="CALCIUM-TRANSPORTING ATPASE"/>
    <property type="match status" value="1"/>
</dbReference>
<dbReference type="InterPro" id="IPR006068">
    <property type="entry name" value="ATPase_P-typ_cation-transptr_C"/>
</dbReference>
<comment type="subcellular location">
    <subcellularLocation>
        <location evidence="1">Cell membrane</location>
        <topology evidence="1">Multi-pass membrane protein</topology>
    </subcellularLocation>
    <subcellularLocation>
        <location evidence="18">Membrane</location>
        <topology evidence="18">Multi-pass membrane protein</topology>
    </subcellularLocation>
</comment>
<feature type="transmembrane region" description="Helical" evidence="18">
    <location>
        <begin position="88"/>
        <end position="106"/>
    </location>
</feature>
<dbReference type="GO" id="GO:0005388">
    <property type="term" value="F:P-type calcium transporter activity"/>
    <property type="evidence" value="ECO:0007669"/>
    <property type="project" value="UniProtKB-EC"/>
</dbReference>
<evidence type="ECO:0000256" key="9">
    <source>
        <dbReference type="ARBA" id="ARBA00022741"/>
    </source>
</evidence>
<dbReference type="GO" id="GO:0051480">
    <property type="term" value="P:regulation of cytosolic calcium ion concentration"/>
    <property type="evidence" value="ECO:0007669"/>
    <property type="project" value="TreeGrafter"/>
</dbReference>
<organism evidence="21 22">
    <name type="scientific">Trichinella papuae</name>
    <dbReference type="NCBI Taxonomy" id="268474"/>
    <lineage>
        <taxon>Eukaryota</taxon>
        <taxon>Metazoa</taxon>
        <taxon>Ecdysozoa</taxon>
        <taxon>Nematoda</taxon>
        <taxon>Enoplea</taxon>
        <taxon>Dorylaimia</taxon>
        <taxon>Trichinellida</taxon>
        <taxon>Trichinellidae</taxon>
        <taxon>Trichinella</taxon>
    </lineage>
</organism>
<dbReference type="FunFam" id="2.70.150.10:FF:000001">
    <property type="entry name" value="Calcium-transporting ATPase"/>
    <property type="match status" value="1"/>
</dbReference>
<feature type="transmembrane region" description="Helical" evidence="18">
    <location>
        <begin position="949"/>
        <end position="968"/>
    </location>
</feature>
<keyword evidence="15 18" id="KW-1133">Transmembrane helix</keyword>
<dbReference type="InterPro" id="IPR044492">
    <property type="entry name" value="P_typ_ATPase_HD_dom"/>
</dbReference>
<feature type="domain" description="Cation-transporting P-type ATPase N-terminal" evidence="20">
    <location>
        <begin position="32"/>
        <end position="105"/>
    </location>
</feature>
<dbReference type="Proteomes" id="UP000054843">
    <property type="component" value="Unassembled WGS sequence"/>
</dbReference>
<dbReference type="GO" id="GO:0005516">
    <property type="term" value="F:calmodulin binding"/>
    <property type="evidence" value="ECO:0007669"/>
    <property type="project" value="UniProtKB-KW"/>
</dbReference>
<dbReference type="InterPro" id="IPR001757">
    <property type="entry name" value="P_typ_ATPase"/>
</dbReference>
<feature type="transmembrane region" description="Helical" evidence="18">
    <location>
        <begin position="343"/>
        <end position="366"/>
    </location>
</feature>
<dbReference type="FunFam" id="1.20.1110.10:FF:000013">
    <property type="entry name" value="Calcium-transporting ATPase"/>
    <property type="match status" value="1"/>
</dbReference>
<keyword evidence="4" id="KW-1003">Cell membrane</keyword>
<dbReference type="CDD" id="cd02081">
    <property type="entry name" value="P-type_ATPase_Ca_PMCA-like"/>
    <property type="match status" value="1"/>
</dbReference>
<dbReference type="FunFam" id="1.20.1110.10:FF:000001">
    <property type="entry name" value="Calcium-transporting ATPase"/>
    <property type="match status" value="1"/>
</dbReference>
<dbReference type="SFLD" id="SFLDF00027">
    <property type="entry name" value="p-type_atpase"/>
    <property type="match status" value="1"/>
</dbReference>
<feature type="transmembrane region" description="Helical" evidence="18">
    <location>
        <begin position="835"/>
        <end position="854"/>
    </location>
</feature>
<feature type="compositionally biased region" description="Polar residues" evidence="19">
    <location>
        <begin position="1321"/>
        <end position="1336"/>
    </location>
</feature>
<evidence type="ECO:0000256" key="7">
    <source>
        <dbReference type="ARBA" id="ARBA00022692"/>
    </source>
</evidence>
<dbReference type="Gene3D" id="3.40.1110.10">
    <property type="entry name" value="Calcium-transporting ATPase, cytoplasmic domain N"/>
    <property type="match status" value="1"/>
</dbReference>
<evidence type="ECO:0000256" key="15">
    <source>
        <dbReference type="ARBA" id="ARBA00022989"/>
    </source>
</evidence>
<dbReference type="Pfam" id="PF00690">
    <property type="entry name" value="Cation_ATPase_N"/>
    <property type="match status" value="1"/>
</dbReference>
<protein>
    <recommendedName>
        <fullName evidence="18">Calcium-transporting ATPase</fullName>
        <ecNumber evidence="18">7.2.2.10</ecNumber>
    </recommendedName>
</protein>
<name>A0A0V1MGB6_9BILA</name>
<evidence type="ECO:0000256" key="13">
    <source>
        <dbReference type="ARBA" id="ARBA00022860"/>
    </source>
</evidence>
<dbReference type="FunFam" id="1.20.1110.10:FF:000002">
    <property type="entry name" value="Calcium-transporting ATPase"/>
    <property type="match status" value="1"/>
</dbReference>
<evidence type="ECO:0000256" key="5">
    <source>
        <dbReference type="ARBA" id="ARBA00022553"/>
    </source>
</evidence>
<comment type="catalytic activity">
    <reaction evidence="18">
        <text>Ca(2+)(in) + ATP + H2O = Ca(2+)(out) + ADP + phosphate + H(+)</text>
        <dbReference type="Rhea" id="RHEA:18105"/>
        <dbReference type="ChEBI" id="CHEBI:15377"/>
        <dbReference type="ChEBI" id="CHEBI:15378"/>
        <dbReference type="ChEBI" id="CHEBI:29108"/>
        <dbReference type="ChEBI" id="CHEBI:30616"/>
        <dbReference type="ChEBI" id="CHEBI:43474"/>
        <dbReference type="ChEBI" id="CHEBI:456216"/>
        <dbReference type="EC" id="7.2.2.10"/>
    </reaction>
</comment>
<dbReference type="InterPro" id="IPR059000">
    <property type="entry name" value="ATPase_P-type_domA"/>
</dbReference>
<proteinExistence type="inferred from homology"/>
<keyword evidence="17 18" id="KW-0472">Membrane</keyword>
<evidence type="ECO:0000256" key="6">
    <source>
        <dbReference type="ARBA" id="ARBA00022568"/>
    </source>
</evidence>
<evidence type="ECO:0000256" key="16">
    <source>
        <dbReference type="ARBA" id="ARBA00023065"/>
    </source>
</evidence>
<dbReference type="PANTHER" id="PTHR24093">
    <property type="entry name" value="CATION TRANSPORTING ATPASE"/>
    <property type="match status" value="1"/>
</dbReference>
<dbReference type="Gene3D" id="3.40.50.1000">
    <property type="entry name" value="HAD superfamily/HAD-like"/>
    <property type="match status" value="1"/>
</dbReference>
<dbReference type="Pfam" id="PF00122">
    <property type="entry name" value="E1-E2_ATPase"/>
    <property type="match status" value="1"/>
</dbReference>
<dbReference type="GO" id="GO:0005524">
    <property type="term" value="F:ATP binding"/>
    <property type="evidence" value="ECO:0007669"/>
    <property type="project" value="UniProtKB-KW"/>
</dbReference>
<keyword evidence="11 18" id="KW-0067">ATP-binding</keyword>
<feature type="region of interest" description="Disordered" evidence="19">
    <location>
        <begin position="273"/>
        <end position="330"/>
    </location>
</feature>
<feature type="compositionally biased region" description="Low complexity" evidence="19">
    <location>
        <begin position="1298"/>
        <end position="1313"/>
    </location>
</feature>
<keyword evidence="3 18" id="KW-0813">Transport</keyword>
<keyword evidence="13" id="KW-0112">Calmodulin-binding</keyword>
<dbReference type="SUPFAM" id="SSF81665">
    <property type="entry name" value="Calcium ATPase, transmembrane domain M"/>
    <property type="match status" value="1"/>
</dbReference>
<gene>
    <name evidence="21" type="primary">ATP2B3</name>
    <name evidence="21" type="ORF">T10_7644</name>
</gene>
<dbReference type="PRINTS" id="PR00119">
    <property type="entry name" value="CATATPASE"/>
</dbReference>
<evidence type="ECO:0000256" key="14">
    <source>
        <dbReference type="ARBA" id="ARBA00022967"/>
    </source>
</evidence>
<feature type="transmembrane region" description="Helical" evidence="18">
    <location>
        <begin position="988"/>
        <end position="1014"/>
    </location>
</feature>
<evidence type="ECO:0000256" key="3">
    <source>
        <dbReference type="ARBA" id="ARBA00022448"/>
    </source>
</evidence>
<dbReference type="Pfam" id="PF00689">
    <property type="entry name" value="Cation_ATPase_C"/>
    <property type="match status" value="1"/>
</dbReference>
<dbReference type="NCBIfam" id="TIGR01517">
    <property type="entry name" value="ATPase-IIB_Ca"/>
    <property type="match status" value="1"/>
</dbReference>
<evidence type="ECO:0000256" key="11">
    <source>
        <dbReference type="ARBA" id="ARBA00022840"/>
    </source>
</evidence>
<keyword evidence="10 18" id="KW-0106">Calcium</keyword>
<evidence type="ECO:0000256" key="19">
    <source>
        <dbReference type="SAM" id="MobiDB-lite"/>
    </source>
</evidence>
<dbReference type="SFLD" id="SFLDG00002">
    <property type="entry name" value="C1.7:_P-type_atpase_like"/>
    <property type="match status" value="1"/>
</dbReference>
<evidence type="ECO:0000256" key="12">
    <source>
        <dbReference type="ARBA" id="ARBA00022842"/>
    </source>
</evidence>
<dbReference type="Pfam" id="PF08282">
    <property type="entry name" value="Hydrolase_3"/>
    <property type="match status" value="1"/>
</dbReference>
<dbReference type="Pfam" id="PF12424">
    <property type="entry name" value="ATP_Ca_trans_C"/>
    <property type="match status" value="1"/>
</dbReference>
<dbReference type="InterPro" id="IPR023299">
    <property type="entry name" value="ATPase_P-typ_cyto_dom_N"/>
</dbReference>
<keyword evidence="6 18" id="KW-0109">Calcium transport</keyword>
<comment type="similarity">
    <text evidence="2">Belongs to the cation transport ATPase (P-type) (TC 3.A.3) family. Type IIB subfamily.</text>
</comment>
<evidence type="ECO:0000256" key="4">
    <source>
        <dbReference type="ARBA" id="ARBA00022475"/>
    </source>
</evidence>
<reference evidence="21 22" key="1">
    <citation type="submission" date="2015-01" db="EMBL/GenBank/DDBJ databases">
        <title>Evolution of Trichinella species and genotypes.</title>
        <authorList>
            <person name="Korhonen P.K."/>
            <person name="Edoardo P."/>
            <person name="Giuseppe L.R."/>
            <person name="Gasser R.B."/>
        </authorList>
    </citation>
    <scope>NUCLEOTIDE SEQUENCE [LARGE SCALE GENOMIC DNA]</scope>
    <source>
        <strain evidence="21">ISS1980</strain>
    </source>
</reference>
<dbReference type="NCBIfam" id="TIGR01494">
    <property type="entry name" value="ATPase_P-type"/>
    <property type="match status" value="2"/>
</dbReference>
<keyword evidence="22" id="KW-1185">Reference proteome</keyword>
<dbReference type="PROSITE" id="PS00154">
    <property type="entry name" value="ATPASE_E1_E2"/>
    <property type="match status" value="1"/>
</dbReference>
<dbReference type="SUPFAM" id="SSF56784">
    <property type="entry name" value="HAD-like"/>
    <property type="match status" value="1"/>
</dbReference>
<dbReference type="SFLD" id="SFLDS00003">
    <property type="entry name" value="Haloacid_Dehalogenase"/>
    <property type="match status" value="1"/>
</dbReference>
<keyword evidence="7 18" id="KW-0812">Transmembrane</keyword>
<dbReference type="GO" id="GO:0046872">
    <property type="term" value="F:metal ion binding"/>
    <property type="evidence" value="ECO:0007669"/>
    <property type="project" value="UniProtKB-KW"/>
</dbReference>
<dbReference type="InterPro" id="IPR018303">
    <property type="entry name" value="ATPase_P-typ_P_site"/>
</dbReference>
<dbReference type="Gene3D" id="2.70.150.10">
    <property type="entry name" value="Calcium-transporting ATPase, cytoplasmic transduction domain A"/>
    <property type="match status" value="1"/>
</dbReference>
<keyword evidence="9 18" id="KW-0547">Nucleotide-binding</keyword>
<evidence type="ECO:0000259" key="20">
    <source>
        <dbReference type="SMART" id="SM00831"/>
    </source>
</evidence>
<evidence type="ECO:0000256" key="18">
    <source>
        <dbReference type="RuleBase" id="RU361146"/>
    </source>
</evidence>
<evidence type="ECO:0000313" key="22">
    <source>
        <dbReference type="Proteomes" id="UP000054843"/>
    </source>
</evidence>
<dbReference type="InterPro" id="IPR023214">
    <property type="entry name" value="HAD_sf"/>
</dbReference>
<evidence type="ECO:0000256" key="17">
    <source>
        <dbReference type="ARBA" id="ARBA00023136"/>
    </source>
</evidence>
<evidence type="ECO:0000256" key="2">
    <source>
        <dbReference type="ARBA" id="ARBA00006124"/>
    </source>
</evidence>